<keyword evidence="2 6" id="KW-0812">Transmembrane</keyword>
<dbReference type="Proteomes" id="UP001165082">
    <property type="component" value="Unassembled WGS sequence"/>
</dbReference>
<reference evidence="7" key="1">
    <citation type="submission" date="2022-07" db="EMBL/GenBank/DDBJ databases">
        <title>Genome analysis of Parmales, a sister group of diatoms, reveals the evolutionary specialization of diatoms from phago-mixotrophs to photoautotrophs.</title>
        <authorList>
            <person name="Ban H."/>
            <person name="Sato S."/>
            <person name="Yoshikawa S."/>
            <person name="Kazumasa Y."/>
            <person name="Nakamura Y."/>
            <person name="Ichinomiya M."/>
            <person name="Saitoh K."/>
            <person name="Sato N."/>
            <person name="Blanc-Mathieu R."/>
            <person name="Endo H."/>
            <person name="Kuwata A."/>
            <person name="Ogata H."/>
        </authorList>
    </citation>
    <scope>NUCLEOTIDE SEQUENCE</scope>
</reference>
<dbReference type="OrthoDB" id="262547at2759"/>
<feature type="transmembrane region" description="Helical" evidence="6">
    <location>
        <begin position="79"/>
        <end position="98"/>
    </location>
</feature>
<feature type="transmembrane region" description="Helical" evidence="6">
    <location>
        <begin position="6"/>
        <end position="26"/>
    </location>
</feature>
<keyword evidence="4 6" id="KW-0472">Membrane</keyword>
<evidence type="ECO:0000313" key="7">
    <source>
        <dbReference type="EMBL" id="GMI04952.1"/>
    </source>
</evidence>
<dbReference type="GO" id="GO:0005385">
    <property type="term" value="F:zinc ion transmembrane transporter activity"/>
    <property type="evidence" value="ECO:0007669"/>
    <property type="project" value="TreeGrafter"/>
</dbReference>
<dbReference type="EMBL" id="BRXZ01000095">
    <property type="protein sequence ID" value="GMI04952.1"/>
    <property type="molecule type" value="Genomic_DNA"/>
</dbReference>
<dbReference type="PANTHER" id="PTHR11040:SF205">
    <property type="entry name" value="ZINC TRANSPORTER ZUPT"/>
    <property type="match status" value="1"/>
</dbReference>
<feature type="transmembrane region" description="Helical" evidence="6">
    <location>
        <begin position="350"/>
        <end position="371"/>
    </location>
</feature>
<sequence>MTPEVIGFLFVLGAGLSTGIGAAAVFSPRLIKLASRRFLAGSLGFSGGVMIYVSLVEIFQKSIQGFSDAGYDNGAATTFGTTSFFGGVVFMFLCDLLVHKIEEASYQKHLGRESAEREREGLSTDADTVVISSTHLDGEGARVDEWVRRAEDEIERERGLSCAGLRRRRDGGDEEIAEPQVVTETKVSGNNSSSLGTNNVLPNDKKDSLAAAPEDTTEDRALIRMGLATALSIAIHNFPEGLATFVATVDDTSVGATLAVAIAIHNIPEGLCVAIPIYYATGNRRKAFMWGLLSGVTEPIGAALGWAILADSMNDAVYGSMFGIVSGMMVMIVIKELLPVAHRYDPKDSVVTYSFVFGMFIMALSLVLFVAI</sequence>
<comment type="caution">
    <text evidence="7">The sequence shown here is derived from an EMBL/GenBank/DDBJ whole genome shotgun (WGS) entry which is preliminary data.</text>
</comment>
<dbReference type="InterPro" id="IPR003689">
    <property type="entry name" value="ZIP"/>
</dbReference>
<feature type="transmembrane region" description="Helical" evidence="6">
    <location>
        <begin position="316"/>
        <end position="338"/>
    </location>
</feature>
<dbReference type="GO" id="GO:0016020">
    <property type="term" value="C:membrane"/>
    <property type="evidence" value="ECO:0007669"/>
    <property type="project" value="UniProtKB-SubCell"/>
</dbReference>
<keyword evidence="8" id="KW-1185">Reference proteome</keyword>
<gene>
    <name evidence="7" type="ORF">TrRE_jg4545</name>
</gene>
<evidence type="ECO:0000256" key="5">
    <source>
        <dbReference type="SAM" id="MobiDB-lite"/>
    </source>
</evidence>
<feature type="transmembrane region" description="Helical" evidence="6">
    <location>
        <begin position="38"/>
        <end position="59"/>
    </location>
</feature>
<feature type="compositionally biased region" description="Low complexity" evidence="5">
    <location>
        <begin position="187"/>
        <end position="201"/>
    </location>
</feature>
<proteinExistence type="predicted"/>
<dbReference type="Pfam" id="PF02535">
    <property type="entry name" value="Zip"/>
    <property type="match status" value="1"/>
</dbReference>
<evidence type="ECO:0000313" key="8">
    <source>
        <dbReference type="Proteomes" id="UP001165082"/>
    </source>
</evidence>
<feature type="region of interest" description="Disordered" evidence="5">
    <location>
        <begin position="168"/>
        <end position="215"/>
    </location>
</feature>
<dbReference type="PANTHER" id="PTHR11040">
    <property type="entry name" value="ZINC/IRON TRANSPORTER"/>
    <property type="match status" value="1"/>
</dbReference>
<evidence type="ECO:0000256" key="6">
    <source>
        <dbReference type="SAM" id="Phobius"/>
    </source>
</evidence>
<feature type="transmembrane region" description="Helical" evidence="6">
    <location>
        <begin position="287"/>
        <end position="310"/>
    </location>
</feature>
<organism evidence="7 8">
    <name type="scientific">Triparma retinervis</name>
    <dbReference type="NCBI Taxonomy" id="2557542"/>
    <lineage>
        <taxon>Eukaryota</taxon>
        <taxon>Sar</taxon>
        <taxon>Stramenopiles</taxon>
        <taxon>Ochrophyta</taxon>
        <taxon>Bolidophyceae</taxon>
        <taxon>Parmales</taxon>
        <taxon>Triparmaceae</taxon>
        <taxon>Triparma</taxon>
    </lineage>
</organism>
<comment type="subcellular location">
    <subcellularLocation>
        <location evidence="1">Membrane</location>
        <topology evidence="1">Multi-pass membrane protein</topology>
    </subcellularLocation>
</comment>
<dbReference type="AlphaFoldDB" id="A0A9W7C814"/>
<evidence type="ECO:0000256" key="1">
    <source>
        <dbReference type="ARBA" id="ARBA00004141"/>
    </source>
</evidence>
<evidence type="ECO:0000256" key="3">
    <source>
        <dbReference type="ARBA" id="ARBA00022989"/>
    </source>
</evidence>
<evidence type="ECO:0000256" key="4">
    <source>
        <dbReference type="ARBA" id="ARBA00023136"/>
    </source>
</evidence>
<protein>
    <submittedName>
        <fullName evidence="7">Uncharacterized protein</fullName>
    </submittedName>
</protein>
<accession>A0A9W7C814</accession>
<keyword evidence="3 6" id="KW-1133">Transmembrane helix</keyword>
<evidence type="ECO:0000256" key="2">
    <source>
        <dbReference type="ARBA" id="ARBA00022692"/>
    </source>
</evidence>
<name>A0A9W7C814_9STRA</name>